<accession>A0ABW5MMN2</accession>
<comment type="caution">
    <text evidence="4">The sequence shown here is derived from an EMBL/GenBank/DDBJ whole genome shotgun (WGS) entry which is preliminary data.</text>
</comment>
<dbReference type="NCBIfam" id="TIGR00014">
    <property type="entry name" value="arsC"/>
    <property type="match status" value="1"/>
</dbReference>
<comment type="similarity">
    <text evidence="1 3">Belongs to the ArsC family.</text>
</comment>
<reference evidence="5" key="1">
    <citation type="journal article" date="2019" name="Int. J. Syst. Evol. Microbiol.">
        <title>The Global Catalogue of Microorganisms (GCM) 10K type strain sequencing project: providing services to taxonomists for standard genome sequencing and annotation.</title>
        <authorList>
            <consortium name="The Broad Institute Genomics Platform"/>
            <consortium name="The Broad Institute Genome Sequencing Center for Infectious Disease"/>
            <person name="Wu L."/>
            <person name="Ma J."/>
        </authorList>
    </citation>
    <scope>NUCLEOTIDE SEQUENCE [LARGE SCALE GENOMIC DNA]</scope>
    <source>
        <strain evidence="5">KCTC 42866</strain>
    </source>
</reference>
<dbReference type="PROSITE" id="PS51353">
    <property type="entry name" value="ARSC"/>
    <property type="match status" value="1"/>
</dbReference>
<dbReference type="Proteomes" id="UP001597461">
    <property type="component" value="Unassembled WGS sequence"/>
</dbReference>
<protein>
    <submittedName>
        <fullName evidence="4">Arsenate reductase (Glutaredoxin)</fullName>
        <ecNumber evidence="4">1.20.4.1</ecNumber>
    </submittedName>
</protein>
<name>A0ABW5MMN2_9SPHI</name>
<dbReference type="CDD" id="cd03034">
    <property type="entry name" value="ArsC_ArsC"/>
    <property type="match status" value="1"/>
</dbReference>
<proteinExistence type="inferred from homology"/>
<evidence type="ECO:0000256" key="2">
    <source>
        <dbReference type="ARBA" id="ARBA00023002"/>
    </source>
</evidence>
<dbReference type="InterPro" id="IPR036249">
    <property type="entry name" value="Thioredoxin-like_sf"/>
</dbReference>
<sequence>MITIYHNNRCSKSRSALTELENSGKAFEVVYYLESPPNKGELKEIIRKLGIKPSDLIRKGEKVFVEHYKGKTLTDEEWIEAMVKYPILIERPIVIAGDHAVIARPTEKIQEILG</sequence>
<dbReference type="EMBL" id="JBHULL010000039">
    <property type="protein sequence ID" value="MFD2584570.1"/>
    <property type="molecule type" value="Genomic_DNA"/>
</dbReference>
<evidence type="ECO:0000313" key="5">
    <source>
        <dbReference type="Proteomes" id="UP001597461"/>
    </source>
</evidence>
<dbReference type="PANTHER" id="PTHR30041">
    <property type="entry name" value="ARSENATE REDUCTASE"/>
    <property type="match status" value="1"/>
</dbReference>
<organism evidence="4 5">
    <name type="scientific">Pedobacter vanadiisoli</name>
    <dbReference type="NCBI Taxonomy" id="1761975"/>
    <lineage>
        <taxon>Bacteria</taxon>
        <taxon>Pseudomonadati</taxon>
        <taxon>Bacteroidota</taxon>
        <taxon>Sphingobacteriia</taxon>
        <taxon>Sphingobacteriales</taxon>
        <taxon>Sphingobacteriaceae</taxon>
        <taxon>Pedobacter</taxon>
    </lineage>
</organism>
<dbReference type="GO" id="GO:0008794">
    <property type="term" value="F:arsenate reductase (glutaredoxin) activity"/>
    <property type="evidence" value="ECO:0007669"/>
    <property type="project" value="UniProtKB-EC"/>
</dbReference>
<dbReference type="Pfam" id="PF03960">
    <property type="entry name" value="ArsC"/>
    <property type="match status" value="1"/>
</dbReference>
<dbReference type="InterPro" id="IPR006660">
    <property type="entry name" value="Arsenate_reductase-like"/>
</dbReference>
<keyword evidence="5" id="KW-1185">Reference proteome</keyword>
<evidence type="ECO:0000256" key="1">
    <source>
        <dbReference type="ARBA" id="ARBA00007198"/>
    </source>
</evidence>
<dbReference type="RefSeq" id="WP_379081762.1">
    <property type="nucleotide sequence ID" value="NZ_JBHULL010000039.1"/>
</dbReference>
<dbReference type="PANTHER" id="PTHR30041:SF4">
    <property type="entry name" value="ARSENATE REDUCTASE"/>
    <property type="match status" value="1"/>
</dbReference>
<keyword evidence="2 4" id="KW-0560">Oxidoreductase</keyword>
<evidence type="ECO:0000313" key="4">
    <source>
        <dbReference type="EMBL" id="MFD2584570.1"/>
    </source>
</evidence>
<dbReference type="InterPro" id="IPR006659">
    <property type="entry name" value="Arsenate_reductase"/>
</dbReference>
<dbReference type="Gene3D" id="3.40.30.10">
    <property type="entry name" value="Glutaredoxin"/>
    <property type="match status" value="1"/>
</dbReference>
<dbReference type="SUPFAM" id="SSF52833">
    <property type="entry name" value="Thioredoxin-like"/>
    <property type="match status" value="1"/>
</dbReference>
<evidence type="ECO:0000256" key="3">
    <source>
        <dbReference type="PROSITE-ProRule" id="PRU01282"/>
    </source>
</evidence>
<gene>
    <name evidence="4" type="primary">arsC</name>
    <name evidence="4" type="ORF">ACFSR6_18880</name>
</gene>
<dbReference type="EC" id="1.20.4.1" evidence="4"/>